<gene>
    <name evidence="5" type="ORF">C7441_105209</name>
</gene>
<dbReference type="InterPro" id="IPR050072">
    <property type="entry name" value="Peptidase_M20A"/>
</dbReference>
<keyword evidence="6" id="KW-1185">Reference proteome</keyword>
<dbReference type="RefSeq" id="WP_109612627.1">
    <property type="nucleotide sequence ID" value="NZ_QGGG01000005.1"/>
</dbReference>
<dbReference type="InterPro" id="IPR002933">
    <property type="entry name" value="Peptidase_M20"/>
</dbReference>
<dbReference type="EMBL" id="QGGG01000005">
    <property type="protein sequence ID" value="PWJ84593.1"/>
    <property type="molecule type" value="Genomic_DNA"/>
</dbReference>
<dbReference type="PANTHER" id="PTHR43808">
    <property type="entry name" value="ACETYLORNITHINE DEACETYLASE"/>
    <property type="match status" value="1"/>
</dbReference>
<accession>A0A316C5L2</accession>
<dbReference type="Pfam" id="PF07687">
    <property type="entry name" value="M20_dimer"/>
    <property type="match status" value="1"/>
</dbReference>
<dbReference type="SUPFAM" id="SSF53187">
    <property type="entry name" value="Zn-dependent exopeptidases"/>
    <property type="match status" value="1"/>
</dbReference>
<organism evidence="5 6">
    <name type="scientific">Pseudaminobacter salicylatoxidans</name>
    <dbReference type="NCBI Taxonomy" id="93369"/>
    <lineage>
        <taxon>Bacteria</taxon>
        <taxon>Pseudomonadati</taxon>
        <taxon>Pseudomonadota</taxon>
        <taxon>Alphaproteobacteria</taxon>
        <taxon>Hyphomicrobiales</taxon>
        <taxon>Phyllobacteriaceae</taxon>
        <taxon>Pseudaminobacter</taxon>
    </lineage>
</organism>
<reference evidence="5 6" key="1">
    <citation type="submission" date="2018-05" db="EMBL/GenBank/DDBJ databases">
        <title>Genomic Encyclopedia of Type Strains, Phase IV (KMG-IV): sequencing the most valuable type-strain genomes for metagenomic binning, comparative biology and taxonomic classification.</title>
        <authorList>
            <person name="Goeker M."/>
        </authorList>
    </citation>
    <scope>NUCLEOTIDE SEQUENCE [LARGE SCALE GENOMIC DNA]</scope>
    <source>
        <strain evidence="5 6">DSM 6986</strain>
    </source>
</reference>
<feature type="domain" description="Peptidase M20 dimerisation" evidence="4">
    <location>
        <begin position="208"/>
        <end position="324"/>
    </location>
</feature>
<dbReference type="Gene3D" id="3.30.70.360">
    <property type="match status" value="1"/>
</dbReference>
<keyword evidence="3" id="KW-0170">Cobalt</keyword>
<keyword evidence="1" id="KW-0479">Metal-binding</keyword>
<dbReference type="Pfam" id="PF01546">
    <property type="entry name" value="Peptidase_M20"/>
    <property type="match status" value="1"/>
</dbReference>
<dbReference type="GO" id="GO:0006526">
    <property type="term" value="P:L-arginine biosynthetic process"/>
    <property type="evidence" value="ECO:0007669"/>
    <property type="project" value="TreeGrafter"/>
</dbReference>
<sequence>MADQTAPVCFGTAHANALAGIEAGLDRTVAELGRMIAVDTSFPPGEGYDAFATLMEDVLAPLGFRMRRVTVPEALWKVEGGPASGPRINLVAEIPGEKPACSLYFHVDTVCAATGWTRDPFRLTEEDGVLYGLGAADMKGAIAAAVHAVRIARETGLELAYRPQFLLCTDEEGGLYPGIRYLAEEGEIAGHLLNFNGSATPRIWGGCFGSFNLQVTVEGHAVHAADGNRAGRGVNAIEAALPMMQAVQVLRPAVASRISALPPAPGAAPLAAQVSITVANGGTCGGQVPDRFIFQVSRRYAPEESFAAARTEIEDAIRAAAPEGARLRFDLVGHLTPTADPEGPHYPRWIRAVQEGFGYKPDDFAKWGAASASDSGYVQQAGVAQEIILGGLIRPSSNAHGAEEHTTRADLAALTKTILTYLSAGFELRLNPDL</sequence>
<evidence type="ECO:0000313" key="5">
    <source>
        <dbReference type="EMBL" id="PWJ84593.1"/>
    </source>
</evidence>
<evidence type="ECO:0000256" key="3">
    <source>
        <dbReference type="ARBA" id="ARBA00023285"/>
    </source>
</evidence>
<evidence type="ECO:0000313" key="6">
    <source>
        <dbReference type="Proteomes" id="UP000245396"/>
    </source>
</evidence>
<protein>
    <submittedName>
        <fullName evidence="5">Succinyl-diaminopimelate desuccinylase</fullName>
    </submittedName>
</protein>
<dbReference type="OrthoDB" id="7055905at2"/>
<proteinExistence type="predicted"/>
<dbReference type="InterPro" id="IPR036264">
    <property type="entry name" value="Bact_exopeptidase_dim_dom"/>
</dbReference>
<dbReference type="Proteomes" id="UP000245396">
    <property type="component" value="Unassembled WGS sequence"/>
</dbReference>
<dbReference type="GO" id="GO:0008777">
    <property type="term" value="F:acetylornithine deacetylase activity"/>
    <property type="evidence" value="ECO:0007669"/>
    <property type="project" value="TreeGrafter"/>
</dbReference>
<comment type="caution">
    <text evidence="5">The sequence shown here is derived from an EMBL/GenBank/DDBJ whole genome shotgun (WGS) entry which is preliminary data.</text>
</comment>
<dbReference type="PANTHER" id="PTHR43808:SF31">
    <property type="entry name" value="N-ACETYL-L-CITRULLINE DEACETYLASE"/>
    <property type="match status" value="1"/>
</dbReference>
<dbReference type="SUPFAM" id="SSF55031">
    <property type="entry name" value="Bacterial exopeptidase dimerisation domain"/>
    <property type="match status" value="1"/>
</dbReference>
<dbReference type="GO" id="GO:0046872">
    <property type="term" value="F:metal ion binding"/>
    <property type="evidence" value="ECO:0007669"/>
    <property type="project" value="UniProtKB-KW"/>
</dbReference>
<dbReference type="STRING" id="1192868.GCA_000304395_00308"/>
<dbReference type="AlphaFoldDB" id="A0A316C5L2"/>
<name>A0A316C5L2_PSESE</name>
<keyword evidence="2" id="KW-0378">Hydrolase</keyword>
<evidence type="ECO:0000259" key="4">
    <source>
        <dbReference type="Pfam" id="PF07687"/>
    </source>
</evidence>
<dbReference type="InterPro" id="IPR011650">
    <property type="entry name" value="Peptidase_M20_dimer"/>
</dbReference>
<evidence type="ECO:0000256" key="2">
    <source>
        <dbReference type="ARBA" id="ARBA00022801"/>
    </source>
</evidence>
<dbReference type="Gene3D" id="3.40.630.10">
    <property type="entry name" value="Zn peptidases"/>
    <property type="match status" value="1"/>
</dbReference>
<evidence type="ECO:0000256" key="1">
    <source>
        <dbReference type="ARBA" id="ARBA00022723"/>
    </source>
</evidence>